<dbReference type="PANTHER" id="PTHR32071">
    <property type="entry name" value="TRANSCRIPTIONAL REGULATORY PROTEIN"/>
    <property type="match status" value="1"/>
</dbReference>
<dbReference type="Pfam" id="PF00158">
    <property type="entry name" value="Sigma54_activat"/>
    <property type="match status" value="1"/>
</dbReference>
<keyword evidence="5" id="KW-0804">Transcription</keyword>
<evidence type="ECO:0000256" key="2">
    <source>
        <dbReference type="ARBA" id="ARBA00022840"/>
    </source>
</evidence>
<dbReference type="InterPro" id="IPR027417">
    <property type="entry name" value="P-loop_NTPase"/>
</dbReference>
<dbReference type="Gene3D" id="3.40.50.300">
    <property type="entry name" value="P-loop containing nucleotide triphosphate hydrolases"/>
    <property type="match status" value="1"/>
</dbReference>
<dbReference type="Pfam" id="PF25601">
    <property type="entry name" value="AAA_lid_14"/>
    <property type="match status" value="1"/>
</dbReference>
<dbReference type="SUPFAM" id="SSF52540">
    <property type="entry name" value="P-loop containing nucleoside triphosphate hydrolases"/>
    <property type="match status" value="1"/>
</dbReference>
<dbReference type="CDD" id="cd00009">
    <property type="entry name" value="AAA"/>
    <property type="match status" value="1"/>
</dbReference>
<protein>
    <submittedName>
        <fullName evidence="7">Transcriptional regulator with GAF, ATPase, and Fis domain</fullName>
    </submittedName>
</protein>
<dbReference type="Proteomes" id="UP000540989">
    <property type="component" value="Unassembled WGS sequence"/>
</dbReference>
<keyword evidence="3" id="KW-0805">Transcription regulation</keyword>
<dbReference type="Gene3D" id="1.10.8.60">
    <property type="match status" value="1"/>
</dbReference>
<evidence type="ECO:0000313" key="8">
    <source>
        <dbReference type="Proteomes" id="UP000540989"/>
    </source>
</evidence>
<dbReference type="FunFam" id="3.40.50.300:FF:000006">
    <property type="entry name" value="DNA-binding transcriptional regulator NtrC"/>
    <property type="match status" value="1"/>
</dbReference>
<accession>A0A7W7ZAN4</accession>
<dbReference type="InterPro" id="IPR002078">
    <property type="entry name" value="Sigma_54_int"/>
</dbReference>
<keyword evidence="2" id="KW-0067">ATP-binding</keyword>
<dbReference type="SUPFAM" id="SSF52172">
    <property type="entry name" value="CheY-like"/>
    <property type="match status" value="1"/>
</dbReference>
<name>A0A7W7ZAN4_9BACT</name>
<dbReference type="AlphaFoldDB" id="A0A7W7ZAN4"/>
<dbReference type="GO" id="GO:0003677">
    <property type="term" value="F:DNA binding"/>
    <property type="evidence" value="ECO:0007669"/>
    <property type="project" value="UniProtKB-KW"/>
</dbReference>
<sequence length="351" mass="38618">MRWSLHEATSGAEALESLHSQPGSEVLLLDPALPDLLPAEFCGIVEQSFPQLKILMMDTATCHVLPNSAGSPFASRLAAALDPEHKTQEVEAAAKPVEYLRYAKDSPRLRGVVGESPAMMQVYAMTHMVASRETTVLITGESGTGKDLIAQAIHQISPRRQAPFIVVNCAAIPEALLESELFGYAKGAFTGAMQSRIGRIHAAQGGTLFLDEIGDMPLTLQSKILRFVEQGEVQRLGSNDNMRVDVRVVAATNADLQGLVKQKLFREDLYYRLAIFPIKLAPLRDRDHDVPKLAQFFVEKFCPGVTLTDEAIDALCRHKWPGNVRELRNVIERASIMAGPAHELRAKDIFL</sequence>
<dbReference type="InterPro" id="IPR025662">
    <property type="entry name" value="Sigma_54_int_dom_ATP-bd_1"/>
</dbReference>
<dbReference type="InterPro" id="IPR011006">
    <property type="entry name" value="CheY-like_superfamily"/>
</dbReference>
<evidence type="ECO:0000259" key="6">
    <source>
        <dbReference type="PROSITE" id="PS50045"/>
    </source>
</evidence>
<evidence type="ECO:0000256" key="5">
    <source>
        <dbReference type="ARBA" id="ARBA00023163"/>
    </source>
</evidence>
<evidence type="ECO:0000313" key="7">
    <source>
        <dbReference type="EMBL" id="MBB5056406.1"/>
    </source>
</evidence>
<comment type="caution">
    <text evidence="7">The sequence shown here is derived from an EMBL/GenBank/DDBJ whole genome shotgun (WGS) entry which is preliminary data.</text>
</comment>
<gene>
    <name evidence="7" type="ORF">HDF16_001075</name>
</gene>
<evidence type="ECO:0000256" key="1">
    <source>
        <dbReference type="ARBA" id="ARBA00022741"/>
    </source>
</evidence>
<dbReference type="EMBL" id="JACHIP010000001">
    <property type="protein sequence ID" value="MBB5056406.1"/>
    <property type="molecule type" value="Genomic_DNA"/>
</dbReference>
<dbReference type="PROSITE" id="PS50045">
    <property type="entry name" value="SIGMA54_INTERACT_4"/>
    <property type="match status" value="1"/>
</dbReference>
<feature type="domain" description="Sigma-54 factor interaction" evidence="6">
    <location>
        <begin position="112"/>
        <end position="336"/>
    </location>
</feature>
<dbReference type="PROSITE" id="PS00688">
    <property type="entry name" value="SIGMA54_INTERACT_3"/>
    <property type="match status" value="1"/>
</dbReference>
<dbReference type="InterPro" id="IPR058031">
    <property type="entry name" value="AAA_lid_NorR"/>
</dbReference>
<dbReference type="GO" id="GO:0006355">
    <property type="term" value="P:regulation of DNA-templated transcription"/>
    <property type="evidence" value="ECO:0007669"/>
    <property type="project" value="InterPro"/>
</dbReference>
<keyword evidence="8" id="KW-1185">Reference proteome</keyword>
<dbReference type="InterPro" id="IPR025944">
    <property type="entry name" value="Sigma_54_int_dom_CS"/>
</dbReference>
<keyword evidence="1" id="KW-0547">Nucleotide-binding</keyword>
<dbReference type="SMART" id="SM00382">
    <property type="entry name" value="AAA"/>
    <property type="match status" value="1"/>
</dbReference>
<dbReference type="InterPro" id="IPR003593">
    <property type="entry name" value="AAA+_ATPase"/>
</dbReference>
<organism evidence="7 8">
    <name type="scientific">Granulicella aggregans</name>
    <dbReference type="NCBI Taxonomy" id="474949"/>
    <lineage>
        <taxon>Bacteria</taxon>
        <taxon>Pseudomonadati</taxon>
        <taxon>Acidobacteriota</taxon>
        <taxon>Terriglobia</taxon>
        <taxon>Terriglobales</taxon>
        <taxon>Acidobacteriaceae</taxon>
        <taxon>Granulicella</taxon>
    </lineage>
</organism>
<reference evidence="7 8" key="1">
    <citation type="submission" date="2020-08" db="EMBL/GenBank/DDBJ databases">
        <title>Genomic Encyclopedia of Type Strains, Phase IV (KMG-V): Genome sequencing to study the core and pangenomes of soil and plant-associated prokaryotes.</title>
        <authorList>
            <person name="Whitman W."/>
        </authorList>
    </citation>
    <scope>NUCLEOTIDE SEQUENCE [LARGE SCALE GENOMIC DNA]</scope>
    <source>
        <strain evidence="7 8">M8UP14</strain>
    </source>
</reference>
<evidence type="ECO:0000256" key="3">
    <source>
        <dbReference type="ARBA" id="ARBA00023015"/>
    </source>
</evidence>
<dbReference type="PROSITE" id="PS00675">
    <property type="entry name" value="SIGMA54_INTERACT_1"/>
    <property type="match status" value="1"/>
</dbReference>
<dbReference type="PROSITE" id="PS00676">
    <property type="entry name" value="SIGMA54_INTERACT_2"/>
    <property type="match status" value="1"/>
</dbReference>
<dbReference type="GO" id="GO:0005524">
    <property type="term" value="F:ATP binding"/>
    <property type="evidence" value="ECO:0007669"/>
    <property type="project" value="UniProtKB-KW"/>
</dbReference>
<proteinExistence type="predicted"/>
<evidence type="ECO:0000256" key="4">
    <source>
        <dbReference type="ARBA" id="ARBA00023125"/>
    </source>
</evidence>
<keyword evidence="4" id="KW-0238">DNA-binding</keyword>
<dbReference type="InterPro" id="IPR025943">
    <property type="entry name" value="Sigma_54_int_dom_ATP-bd_2"/>
</dbReference>